<dbReference type="STRING" id="8469.M7BC95"/>
<dbReference type="FunFam" id="1.20.120.350:FF:000034">
    <property type="entry name" value="Sodium leak channel non-selective protein"/>
    <property type="match status" value="1"/>
</dbReference>
<feature type="region of interest" description="Disordered" evidence="6">
    <location>
        <begin position="84"/>
        <end position="107"/>
    </location>
</feature>
<dbReference type="GO" id="GO:0005261">
    <property type="term" value="F:monoatomic cation channel activity"/>
    <property type="evidence" value="ECO:0007669"/>
    <property type="project" value="InterPro"/>
</dbReference>
<feature type="transmembrane region" description="Helical" evidence="7">
    <location>
        <begin position="559"/>
        <end position="579"/>
    </location>
</feature>
<dbReference type="InterPro" id="IPR005821">
    <property type="entry name" value="Ion_trans_dom"/>
</dbReference>
<dbReference type="eggNOG" id="KOG2301">
    <property type="taxonomic scope" value="Eukaryota"/>
</dbReference>
<dbReference type="Pfam" id="PF00520">
    <property type="entry name" value="Ion_trans"/>
    <property type="match status" value="2"/>
</dbReference>
<keyword evidence="4 7" id="KW-0472">Membrane</keyword>
<evidence type="ECO:0000256" key="7">
    <source>
        <dbReference type="SAM" id="Phobius"/>
    </source>
</evidence>
<dbReference type="AlphaFoldDB" id="M7BC95"/>
<proteinExistence type="predicted"/>
<name>M7BC95_CHEMY</name>
<protein>
    <submittedName>
        <fullName evidence="9">Sodium leak channel non-selective protein</fullName>
    </submittedName>
</protein>
<dbReference type="GO" id="GO:0032224">
    <property type="term" value="P:positive regulation of synaptic transmission, cholinergic"/>
    <property type="evidence" value="ECO:0007669"/>
    <property type="project" value="TreeGrafter"/>
</dbReference>
<evidence type="ECO:0000256" key="2">
    <source>
        <dbReference type="ARBA" id="ARBA00022692"/>
    </source>
</evidence>
<dbReference type="PANTHER" id="PTHR46141">
    <property type="entry name" value="SODIUM LEAK CHANNEL NON-SELECTIVE PROTEIN"/>
    <property type="match status" value="1"/>
</dbReference>
<dbReference type="Proteomes" id="UP000031443">
    <property type="component" value="Unassembled WGS sequence"/>
</dbReference>
<feature type="domain" description="Ion transport" evidence="8">
    <location>
        <begin position="209"/>
        <end position="485"/>
    </location>
</feature>
<accession>M7BC95</accession>
<feature type="transmembrane region" description="Helical" evidence="7">
    <location>
        <begin position="635"/>
        <end position="659"/>
    </location>
</feature>
<feature type="compositionally biased region" description="Low complexity" evidence="6">
    <location>
        <begin position="736"/>
        <end position="762"/>
    </location>
</feature>
<evidence type="ECO:0000256" key="1">
    <source>
        <dbReference type="ARBA" id="ARBA00004141"/>
    </source>
</evidence>
<feature type="transmembrane region" description="Helical" evidence="7">
    <location>
        <begin position="600"/>
        <end position="629"/>
    </location>
</feature>
<dbReference type="SUPFAM" id="SSF81324">
    <property type="entry name" value="Voltage-gated potassium channels"/>
    <property type="match status" value="2"/>
</dbReference>
<feature type="coiled-coil region" evidence="5">
    <location>
        <begin position="120"/>
        <end position="149"/>
    </location>
</feature>
<feature type="domain" description="Ion transport" evidence="8">
    <location>
        <begin position="531"/>
        <end position="661"/>
    </location>
</feature>
<dbReference type="FunFam" id="1.10.287.70:FF:000060">
    <property type="entry name" value="Sodium leak channel non-selective protein"/>
    <property type="match status" value="1"/>
</dbReference>
<evidence type="ECO:0000256" key="3">
    <source>
        <dbReference type="ARBA" id="ARBA00022989"/>
    </source>
</evidence>
<evidence type="ECO:0000256" key="4">
    <source>
        <dbReference type="ARBA" id="ARBA00023136"/>
    </source>
</evidence>
<dbReference type="Gene3D" id="1.20.120.350">
    <property type="entry name" value="Voltage-gated potassium channels. Chain C"/>
    <property type="match status" value="2"/>
</dbReference>
<keyword evidence="2 7" id="KW-0812">Transmembrane</keyword>
<organism evidence="9 10">
    <name type="scientific">Chelonia mydas</name>
    <name type="common">Green sea-turtle</name>
    <name type="synonym">Chelonia agassizi</name>
    <dbReference type="NCBI Taxonomy" id="8469"/>
    <lineage>
        <taxon>Eukaryota</taxon>
        <taxon>Metazoa</taxon>
        <taxon>Chordata</taxon>
        <taxon>Craniata</taxon>
        <taxon>Vertebrata</taxon>
        <taxon>Euteleostomi</taxon>
        <taxon>Archelosauria</taxon>
        <taxon>Testudinata</taxon>
        <taxon>Testudines</taxon>
        <taxon>Cryptodira</taxon>
        <taxon>Durocryptodira</taxon>
        <taxon>Americhelydia</taxon>
        <taxon>Chelonioidea</taxon>
        <taxon>Cheloniidae</taxon>
        <taxon>Chelonia</taxon>
    </lineage>
</organism>
<evidence type="ECO:0000256" key="5">
    <source>
        <dbReference type="SAM" id="Coils"/>
    </source>
</evidence>
<keyword evidence="5" id="KW-0175">Coiled coil</keyword>
<keyword evidence="3 7" id="KW-1133">Transmembrane helix</keyword>
<feature type="transmembrane region" description="Helical" evidence="7">
    <location>
        <begin position="456"/>
        <end position="479"/>
    </location>
</feature>
<dbReference type="GO" id="GO:0032230">
    <property type="term" value="P:positive regulation of synaptic transmission, GABAergic"/>
    <property type="evidence" value="ECO:0007669"/>
    <property type="project" value="TreeGrafter"/>
</dbReference>
<comment type="subcellular location">
    <subcellularLocation>
        <location evidence="1">Membrane</location>
        <topology evidence="1">Multi-pass membrane protein</topology>
    </subcellularLocation>
</comment>
<feature type="transmembrane region" description="Helical" evidence="7">
    <location>
        <begin position="203"/>
        <end position="227"/>
    </location>
</feature>
<dbReference type="EMBL" id="KB554236">
    <property type="protein sequence ID" value="EMP29768.1"/>
    <property type="molecule type" value="Genomic_DNA"/>
</dbReference>
<feature type="transmembrane region" description="Helical" evidence="7">
    <location>
        <begin position="278"/>
        <end position="296"/>
    </location>
</feature>
<reference evidence="10" key="1">
    <citation type="journal article" date="2013" name="Nat. Genet.">
        <title>The draft genomes of soft-shell turtle and green sea turtle yield insights into the development and evolution of the turtle-specific body plan.</title>
        <authorList>
            <person name="Wang Z."/>
            <person name="Pascual-Anaya J."/>
            <person name="Zadissa A."/>
            <person name="Li W."/>
            <person name="Niimura Y."/>
            <person name="Huang Z."/>
            <person name="Li C."/>
            <person name="White S."/>
            <person name="Xiong Z."/>
            <person name="Fang D."/>
            <person name="Wang B."/>
            <person name="Ming Y."/>
            <person name="Chen Y."/>
            <person name="Zheng Y."/>
            <person name="Kuraku S."/>
            <person name="Pignatelli M."/>
            <person name="Herrero J."/>
            <person name="Beal K."/>
            <person name="Nozawa M."/>
            <person name="Li Q."/>
            <person name="Wang J."/>
            <person name="Zhang H."/>
            <person name="Yu L."/>
            <person name="Shigenobu S."/>
            <person name="Wang J."/>
            <person name="Liu J."/>
            <person name="Flicek P."/>
            <person name="Searle S."/>
            <person name="Wang J."/>
            <person name="Kuratani S."/>
            <person name="Yin Y."/>
            <person name="Aken B."/>
            <person name="Zhang G."/>
            <person name="Irie N."/>
        </authorList>
    </citation>
    <scope>NUCLEOTIDE SEQUENCE [LARGE SCALE GENOMIC DNA]</scope>
</reference>
<dbReference type="Gene3D" id="1.10.287.70">
    <property type="match status" value="1"/>
</dbReference>
<feature type="region of interest" description="Disordered" evidence="6">
    <location>
        <begin position="726"/>
        <end position="793"/>
    </location>
</feature>
<keyword evidence="10" id="KW-1185">Reference proteome</keyword>
<evidence type="ECO:0000313" key="10">
    <source>
        <dbReference type="Proteomes" id="UP000031443"/>
    </source>
</evidence>
<evidence type="ECO:0000313" key="9">
    <source>
        <dbReference type="EMBL" id="EMP29768.1"/>
    </source>
</evidence>
<feature type="transmembrane region" description="Helical" evidence="7">
    <location>
        <begin position="239"/>
        <end position="257"/>
    </location>
</feature>
<feature type="transmembrane region" description="Helical" evidence="7">
    <location>
        <begin position="339"/>
        <end position="362"/>
    </location>
</feature>
<evidence type="ECO:0000259" key="8">
    <source>
        <dbReference type="Pfam" id="PF00520"/>
    </source>
</evidence>
<evidence type="ECO:0000256" key="6">
    <source>
        <dbReference type="SAM" id="MobiDB-lite"/>
    </source>
</evidence>
<sequence length="852" mass="97297">MNFKSPKLHPPGGSLAHRSWIEFNKLLTGTARLAATVPLFGLANLDSVTVGQWACTRQRMLSGSFEGQPAKERSILSVQHHIRQERRSLRHGSNSQRISRGKSLETLTQDHSNTVRYRNAQREDSEIKMIQEKKEQAEMKRKVQEEELRENHPYFDKPLFIVGREHRFRNFCRVVVRARFNASKTDPVTGAVKNTKYHQLYDLLGLVTYLDWVMIIVTICSCISMMFESPFRRVMHAPTLQIAEYVFVIFMSIELNLKIMADGLFFTPTAVIRDFGGVMDIFIYLVSLIFLCWMPQNVPAKSGAQLLMILRCLRPLRIFKLVPQMRKVVRELFSGFKEIFLVSILLLTLMLVFASFGVQLFAGKLAKCNDPNIIAREDCHGIFRINVSVSKNLNLKLRPGEKKPGFWVPRVWANPRNFNFDNVGNAMLALFEVLSLKGWVEVRDVIIHRVGPIHGIYIHVFVFLGCMIGLTLFVGVVIANFNENKGTALLTVDQRRWEDLKSRLKIAQPLHLPPRPDNDGFRAKMYDITQHPFFKRTIAVLVLAQSVLLSVKWDVEDPVTVPLATMSVVFTFIFVLEVTMKIIAMSPAGFWQSRRNRYDLLVTSLGVIWVILHFALLVTLKMLLLTVVVSMYKSFFIIVGMFLLLLCYAFAGVVLFGTVKYGENINSMLSYRSVDIRKSLQLEELLAREQLEYTIEEEVAKQTIRMWLKKCLKRIRAELSRFLNPPSIETTQPSEDMNANNQDNNAQPETSSQQQLLSPTLSDRGGYRQDSTDGGKPQRKFGQWRLPSAPKPISHSVSSVNLRFGGRTTMKSVVCKMNPMSDAASCGSEVKKWWTRQLTVESDESGEDLLDI</sequence>
<dbReference type="InterPro" id="IPR027359">
    <property type="entry name" value="Volt_channel_dom_sf"/>
</dbReference>
<dbReference type="GO" id="GO:0005886">
    <property type="term" value="C:plasma membrane"/>
    <property type="evidence" value="ECO:0007669"/>
    <property type="project" value="TreeGrafter"/>
</dbReference>
<gene>
    <name evidence="9" type="ORF">UY3_13138</name>
</gene>
<feature type="transmembrane region" description="Helical" evidence="7">
    <location>
        <begin position="533"/>
        <end position="553"/>
    </location>
</feature>
<dbReference type="InterPro" id="IPR028823">
    <property type="entry name" value="NALCN"/>
</dbReference>
<dbReference type="PANTHER" id="PTHR46141:SF1">
    <property type="entry name" value="SODIUM LEAK CHANNEL NALCN"/>
    <property type="match status" value="1"/>
</dbReference>